<keyword evidence="1" id="KW-0418">Kinase</keyword>
<evidence type="ECO:0000313" key="1">
    <source>
        <dbReference type="EMBL" id="PNX55566.1"/>
    </source>
</evidence>
<dbReference type="AlphaFoldDB" id="A0A2K3JNF4"/>
<sequence length="55" mass="6055">MKEIAKKLGKKDWDFRIDPCSGESNWTSSVQVSGFENAVTCNCSFANATICHIVS</sequence>
<keyword evidence="1" id="KW-0808">Transferase</keyword>
<accession>A0A2K3JNF4</accession>
<gene>
    <name evidence="1" type="ORF">L195_g049195</name>
</gene>
<reference evidence="1 2" key="2">
    <citation type="journal article" date="2017" name="Front. Plant Sci.">
        <title>Gene Classification and Mining of Molecular Markers Useful in Red Clover (Trifolium pratense) Breeding.</title>
        <authorList>
            <person name="Istvanek J."/>
            <person name="Dluhosova J."/>
            <person name="Dluhos P."/>
            <person name="Patkova L."/>
            <person name="Nedelnik J."/>
            <person name="Repkova J."/>
        </authorList>
    </citation>
    <scope>NUCLEOTIDE SEQUENCE [LARGE SCALE GENOMIC DNA]</scope>
    <source>
        <strain evidence="2">cv. Tatra</strain>
        <tissue evidence="1">Young leaves</tissue>
    </source>
</reference>
<dbReference type="EMBL" id="ASHM01071999">
    <property type="protein sequence ID" value="PNX55566.1"/>
    <property type="molecule type" value="Genomic_DNA"/>
</dbReference>
<protein>
    <submittedName>
        <fullName evidence="1">Putative cysteine-rich RLK (Receptor-like kinase) protein</fullName>
    </submittedName>
</protein>
<evidence type="ECO:0000313" key="2">
    <source>
        <dbReference type="Proteomes" id="UP000236291"/>
    </source>
</evidence>
<proteinExistence type="predicted"/>
<reference evidence="1 2" key="1">
    <citation type="journal article" date="2014" name="Am. J. Bot.">
        <title>Genome assembly and annotation for red clover (Trifolium pratense; Fabaceae).</title>
        <authorList>
            <person name="Istvanek J."/>
            <person name="Jaros M."/>
            <person name="Krenek A."/>
            <person name="Repkova J."/>
        </authorList>
    </citation>
    <scope>NUCLEOTIDE SEQUENCE [LARGE SCALE GENOMIC DNA]</scope>
    <source>
        <strain evidence="2">cv. Tatra</strain>
        <tissue evidence="1">Young leaves</tissue>
    </source>
</reference>
<feature type="non-terminal residue" evidence="1">
    <location>
        <position position="55"/>
    </location>
</feature>
<keyword evidence="1" id="KW-0675">Receptor</keyword>
<dbReference type="ExpressionAtlas" id="A0A2K3JNF4">
    <property type="expression patterns" value="baseline"/>
</dbReference>
<dbReference type="GO" id="GO:0016301">
    <property type="term" value="F:kinase activity"/>
    <property type="evidence" value="ECO:0007669"/>
    <property type="project" value="UniProtKB-KW"/>
</dbReference>
<name>A0A2K3JNF4_TRIPR</name>
<dbReference type="Proteomes" id="UP000236291">
    <property type="component" value="Unassembled WGS sequence"/>
</dbReference>
<comment type="caution">
    <text evidence="1">The sequence shown here is derived from an EMBL/GenBank/DDBJ whole genome shotgun (WGS) entry which is preliminary data.</text>
</comment>
<organism evidence="1 2">
    <name type="scientific">Trifolium pratense</name>
    <name type="common">Red clover</name>
    <dbReference type="NCBI Taxonomy" id="57577"/>
    <lineage>
        <taxon>Eukaryota</taxon>
        <taxon>Viridiplantae</taxon>
        <taxon>Streptophyta</taxon>
        <taxon>Embryophyta</taxon>
        <taxon>Tracheophyta</taxon>
        <taxon>Spermatophyta</taxon>
        <taxon>Magnoliopsida</taxon>
        <taxon>eudicotyledons</taxon>
        <taxon>Gunneridae</taxon>
        <taxon>Pentapetalae</taxon>
        <taxon>rosids</taxon>
        <taxon>fabids</taxon>
        <taxon>Fabales</taxon>
        <taxon>Fabaceae</taxon>
        <taxon>Papilionoideae</taxon>
        <taxon>50 kb inversion clade</taxon>
        <taxon>NPAAA clade</taxon>
        <taxon>Hologalegina</taxon>
        <taxon>IRL clade</taxon>
        <taxon>Trifolieae</taxon>
        <taxon>Trifolium</taxon>
    </lineage>
</organism>
<dbReference type="STRING" id="57577.A0A2K3JNF4"/>